<feature type="transmembrane region" description="Helical" evidence="1">
    <location>
        <begin position="85"/>
        <end position="103"/>
    </location>
</feature>
<name>A0ABU7LXI5_9PROT</name>
<accession>A0ABU7LXI5</accession>
<gene>
    <name evidence="3" type="ORF">V0U35_04345</name>
</gene>
<dbReference type="EMBL" id="JAZDRO010000001">
    <property type="protein sequence ID" value="MEE2565900.1"/>
    <property type="molecule type" value="Genomic_DNA"/>
</dbReference>
<comment type="caution">
    <text evidence="3">The sequence shown here is derived from an EMBL/GenBank/DDBJ whole genome shotgun (WGS) entry which is preliminary data.</text>
</comment>
<keyword evidence="1" id="KW-0812">Transmembrane</keyword>
<dbReference type="Pfam" id="PF20061">
    <property type="entry name" value="DUF6460"/>
    <property type="match status" value="1"/>
</dbReference>
<reference evidence="3 4" key="1">
    <citation type="submission" date="2024-01" db="EMBL/GenBank/DDBJ databases">
        <title>Hyphobacterium bacterium isolated from marine sediment.</title>
        <authorList>
            <person name="Zhao S."/>
        </authorList>
    </citation>
    <scope>NUCLEOTIDE SEQUENCE [LARGE SCALE GENOMIC DNA]</scope>
    <source>
        <strain evidence="3 4">Y60-23</strain>
    </source>
</reference>
<keyword evidence="1" id="KW-0472">Membrane</keyword>
<keyword evidence="1" id="KW-1133">Transmembrane helix</keyword>
<dbReference type="InterPro" id="IPR045594">
    <property type="entry name" value="DUF6460"/>
</dbReference>
<proteinExistence type="predicted"/>
<organism evidence="3 4">
    <name type="scientific">Hyphobacterium marinum</name>
    <dbReference type="NCBI Taxonomy" id="3116574"/>
    <lineage>
        <taxon>Bacteria</taxon>
        <taxon>Pseudomonadati</taxon>
        <taxon>Pseudomonadota</taxon>
        <taxon>Alphaproteobacteria</taxon>
        <taxon>Maricaulales</taxon>
        <taxon>Maricaulaceae</taxon>
        <taxon>Hyphobacterium</taxon>
    </lineage>
</organism>
<keyword evidence="4" id="KW-1185">Reference proteome</keyword>
<evidence type="ECO:0000313" key="3">
    <source>
        <dbReference type="EMBL" id="MEE2565900.1"/>
    </source>
</evidence>
<feature type="domain" description="DUF6460" evidence="2">
    <location>
        <begin position="73"/>
        <end position="105"/>
    </location>
</feature>
<evidence type="ECO:0000313" key="4">
    <source>
        <dbReference type="Proteomes" id="UP001310692"/>
    </source>
</evidence>
<sequence>MTEPRNDTSSEMPTQRPRSFIERLVRVTPGDLIRLVLLSIIAGLVLAAFRVDPRRLWVDFFGTIYEAWGEFIDLSADLVRWSIDYLILGAILVVPIWIVWRIISAFNKRSR</sequence>
<evidence type="ECO:0000259" key="2">
    <source>
        <dbReference type="Pfam" id="PF20061"/>
    </source>
</evidence>
<feature type="transmembrane region" description="Helical" evidence="1">
    <location>
        <begin position="32"/>
        <end position="51"/>
    </location>
</feature>
<dbReference type="RefSeq" id="WP_330195431.1">
    <property type="nucleotide sequence ID" value="NZ_JAZDRO010000001.1"/>
</dbReference>
<dbReference type="Proteomes" id="UP001310692">
    <property type="component" value="Unassembled WGS sequence"/>
</dbReference>
<protein>
    <submittedName>
        <fullName evidence="3">DUF6460 domain-containing protein</fullName>
    </submittedName>
</protein>
<evidence type="ECO:0000256" key="1">
    <source>
        <dbReference type="SAM" id="Phobius"/>
    </source>
</evidence>